<evidence type="ECO:0008006" key="3">
    <source>
        <dbReference type="Google" id="ProtNLM"/>
    </source>
</evidence>
<sequence length="154" mass="17815">MVFEESLRKDILQDIFNINVKTSSVDAEVITEVILSEKADDIVDQKKHLSQTANEIYSKYFPGMIPVGHPLSFYRWLPILTQFDALRLETDLKKFGVRIFHSDRFISGPTTLNKYLRIALSSTNSLDELENVIKNIKTISLLTRYCTIIWDKVM</sequence>
<reference evidence="1 2" key="1">
    <citation type="submission" date="2017-01" db="EMBL/GenBank/DDBJ databases">
        <title>Draft Genome Sequence of Bacillus thuringiensis DNG9.</title>
        <authorList>
            <person name="Rosana A.R."/>
            <person name="Daas M.S."/>
            <person name="Acedo J.Z."/>
            <person name="Case R.J."/>
            <person name="Vederas J.C."/>
            <person name="Nateche F."/>
            <person name="Kebbouche-Gana S."/>
        </authorList>
    </citation>
    <scope>NUCLEOTIDE SEQUENCE [LARGE SCALE GENOMIC DNA]</scope>
    <source>
        <strain evidence="1 2">DNG9</strain>
    </source>
</reference>
<evidence type="ECO:0000313" key="1">
    <source>
        <dbReference type="EMBL" id="OPD39912.1"/>
    </source>
</evidence>
<proteinExistence type="predicted"/>
<gene>
    <name evidence="1" type="ORF">BVF97_31545</name>
</gene>
<protein>
    <recommendedName>
        <fullName evidence="3">Aminotransferase class I/classII domain-containing protein</fullName>
    </recommendedName>
</protein>
<dbReference type="AlphaFoldDB" id="A0ABD6QZJ6"/>
<comment type="caution">
    <text evidence="1">The sequence shown here is derived from an EMBL/GenBank/DDBJ whole genome shotgun (WGS) entry which is preliminary data.</text>
</comment>
<dbReference type="InterPro" id="IPR015424">
    <property type="entry name" value="PyrdxlP-dep_Trfase"/>
</dbReference>
<evidence type="ECO:0000313" key="2">
    <source>
        <dbReference type="Proteomes" id="UP000190187"/>
    </source>
</evidence>
<organism evidence="1 2">
    <name type="scientific">Bacillus thuringiensis</name>
    <dbReference type="NCBI Taxonomy" id="1428"/>
    <lineage>
        <taxon>Bacteria</taxon>
        <taxon>Bacillati</taxon>
        <taxon>Bacillota</taxon>
        <taxon>Bacilli</taxon>
        <taxon>Bacillales</taxon>
        <taxon>Bacillaceae</taxon>
        <taxon>Bacillus</taxon>
        <taxon>Bacillus cereus group</taxon>
    </lineage>
</organism>
<name>A0ABD6QZJ6_BACTU</name>
<dbReference type="RefSeq" id="WP_078994992.1">
    <property type="nucleotide sequence ID" value="NZ_MSTN01000036.1"/>
</dbReference>
<dbReference type="SUPFAM" id="SSF53383">
    <property type="entry name" value="PLP-dependent transferases"/>
    <property type="match status" value="1"/>
</dbReference>
<dbReference type="EMBL" id="MSTN01000036">
    <property type="protein sequence ID" value="OPD39912.1"/>
    <property type="molecule type" value="Genomic_DNA"/>
</dbReference>
<dbReference type="Proteomes" id="UP000190187">
    <property type="component" value="Unassembled WGS sequence"/>
</dbReference>
<accession>A0ABD6QZJ6</accession>